<dbReference type="EMBL" id="PVWQ01000081">
    <property type="protein sequence ID" value="RDW56680.1"/>
    <property type="molecule type" value="Genomic_DNA"/>
</dbReference>
<keyword evidence="1" id="KW-0732">Signal</keyword>
<evidence type="ECO:0000256" key="1">
    <source>
        <dbReference type="SAM" id="SignalP"/>
    </source>
</evidence>
<evidence type="ECO:0000313" key="3">
    <source>
        <dbReference type="EMBL" id="RDW56697.1"/>
    </source>
</evidence>
<evidence type="ECO:0000313" key="4">
    <source>
        <dbReference type="EMBL" id="RDW79318.1"/>
    </source>
</evidence>
<accession>A0A3D8Q4T1</accession>
<organism evidence="3 5">
    <name type="scientific">Aspergillus mulundensis</name>
    <dbReference type="NCBI Taxonomy" id="1810919"/>
    <lineage>
        <taxon>Eukaryota</taxon>
        <taxon>Fungi</taxon>
        <taxon>Dikarya</taxon>
        <taxon>Ascomycota</taxon>
        <taxon>Pezizomycotina</taxon>
        <taxon>Eurotiomycetes</taxon>
        <taxon>Eurotiomycetidae</taxon>
        <taxon>Eurotiales</taxon>
        <taxon>Aspergillaceae</taxon>
        <taxon>Aspergillus</taxon>
        <taxon>Aspergillus subgen. Nidulantes</taxon>
    </lineage>
</organism>
<dbReference type="EMBL" id="PVWQ01000080">
    <property type="protein sequence ID" value="RDW56697.1"/>
    <property type="molecule type" value="Genomic_DNA"/>
</dbReference>
<dbReference type="InterPro" id="IPR045469">
    <property type="entry name" value="Nis1"/>
</dbReference>
<name>A0A3D8Q4T1_9EURO</name>
<comment type="caution">
    <text evidence="3">The sequence shown here is derived from an EMBL/GenBank/DDBJ whole genome shotgun (WGS) entry which is preliminary data.</text>
</comment>
<evidence type="ECO:0000313" key="2">
    <source>
        <dbReference type="EMBL" id="RDW56680.1"/>
    </source>
</evidence>
<dbReference type="Proteomes" id="UP000256690">
    <property type="component" value="Unassembled WGS sequence"/>
</dbReference>
<dbReference type="EMBL" id="PVWQ01000006">
    <property type="protein sequence ID" value="RDW79318.1"/>
    <property type="molecule type" value="Genomic_DNA"/>
</dbReference>
<dbReference type="Pfam" id="PF19271">
    <property type="entry name" value="Nis1"/>
    <property type="match status" value="1"/>
</dbReference>
<protein>
    <submittedName>
        <fullName evidence="3">Uncharacterized protein</fullName>
    </submittedName>
</protein>
<evidence type="ECO:0000313" key="5">
    <source>
        <dbReference type="Proteomes" id="UP000256690"/>
    </source>
</evidence>
<keyword evidence="5" id="KW-1185">Reference proteome</keyword>
<gene>
    <name evidence="4" type="ORF">DSM5745_06170</name>
    <name evidence="3" type="ORF">DSM5745_11601</name>
    <name evidence="2" type="ORF">DSM5745_11603</name>
</gene>
<dbReference type="RefSeq" id="XP_026604018.1">
    <property type="nucleotide sequence ID" value="XM_026748186.1"/>
</dbReference>
<dbReference type="AlphaFoldDB" id="A0A3D8Q4T1"/>
<proteinExistence type="predicted"/>
<reference evidence="3 5" key="1">
    <citation type="journal article" date="2018" name="IMA Fungus">
        <title>IMA Genome-F 9: Draft genome sequence of Annulohypoxylon stygium, Aspergillus mulundensis, Berkeleyomyces basicola (syn. Thielaviopsis basicola), Ceratocystis smalleyi, two Cercospora beticola strains, Coleophoma cylindrospora, Fusarium fracticaudum, Phialophora cf. hyalina, and Morchella septimelata.</title>
        <authorList>
            <person name="Wingfield B.D."/>
            <person name="Bills G.F."/>
            <person name="Dong Y."/>
            <person name="Huang W."/>
            <person name="Nel W.J."/>
            <person name="Swalarsk-Parry B.S."/>
            <person name="Vaghefi N."/>
            <person name="Wilken P.M."/>
            <person name="An Z."/>
            <person name="de Beer Z.W."/>
            <person name="De Vos L."/>
            <person name="Chen L."/>
            <person name="Duong T.A."/>
            <person name="Gao Y."/>
            <person name="Hammerbacher A."/>
            <person name="Kikkert J.R."/>
            <person name="Li Y."/>
            <person name="Li H."/>
            <person name="Li K."/>
            <person name="Li Q."/>
            <person name="Liu X."/>
            <person name="Ma X."/>
            <person name="Naidoo K."/>
            <person name="Pethybridge S.J."/>
            <person name="Sun J."/>
            <person name="Steenkamp E.T."/>
            <person name="van der Nest M.A."/>
            <person name="van Wyk S."/>
            <person name="Wingfield M.J."/>
            <person name="Xiong C."/>
            <person name="Yue Q."/>
            <person name="Zhang X."/>
        </authorList>
    </citation>
    <scope>NUCLEOTIDE SEQUENCE [LARGE SCALE GENOMIC DNA]</scope>
    <source>
        <strain evidence="3 5">DSM 5745</strain>
    </source>
</reference>
<feature type="chain" id="PRO_5036337211" evidence="1">
    <location>
        <begin position="22"/>
        <end position="142"/>
    </location>
</feature>
<sequence length="142" mass="14911">MKSLTLTTLTALTTTLVPTLAQNAGLNLPSGPELKAGSDVIVQVTRPNSLTGSTELAVAIGLQSCPNSECIEADETLGTVLYHGAFNPVYHEYYLPPYENFTVSVPEGVSKGKAVVGVAHVALVGASNWPFLEVLNKTVTIV</sequence>
<feature type="signal peptide" evidence="1">
    <location>
        <begin position="1"/>
        <end position="21"/>
    </location>
</feature>
<dbReference type="GeneID" id="38116540"/>
<dbReference type="OrthoDB" id="2841294at2759"/>